<evidence type="ECO:0000313" key="2">
    <source>
        <dbReference type="Proteomes" id="UP000321523"/>
    </source>
</evidence>
<dbReference type="Proteomes" id="UP000321523">
    <property type="component" value="Unassembled WGS sequence"/>
</dbReference>
<name>A0A512E1M3_9PROT</name>
<gene>
    <name evidence="1" type="ORF">SAE02_67810</name>
</gene>
<organism evidence="1 2">
    <name type="scientific">Skermanella aerolata</name>
    <dbReference type="NCBI Taxonomy" id="393310"/>
    <lineage>
        <taxon>Bacteria</taxon>
        <taxon>Pseudomonadati</taxon>
        <taxon>Pseudomonadota</taxon>
        <taxon>Alphaproteobacteria</taxon>
        <taxon>Rhodospirillales</taxon>
        <taxon>Azospirillaceae</taxon>
        <taxon>Skermanella</taxon>
    </lineage>
</organism>
<protein>
    <submittedName>
        <fullName evidence="1">Uncharacterized protein</fullName>
    </submittedName>
</protein>
<accession>A0A512E1M3</accession>
<evidence type="ECO:0000313" key="1">
    <source>
        <dbReference type="EMBL" id="GEO42633.1"/>
    </source>
</evidence>
<dbReference type="AlphaFoldDB" id="A0A512E1M3"/>
<comment type="caution">
    <text evidence="1">The sequence shown here is derived from an EMBL/GenBank/DDBJ whole genome shotgun (WGS) entry which is preliminary data.</text>
</comment>
<sequence length="96" mass="10352">MTDAELTERFDQLQTGMDAVVRSLSMVNVTLETHSEMLATIMEAATQEPEGSPLHDVLAKIAAILDTQTESLVRIGGMMQSIQRAVHGADEDGVVP</sequence>
<reference evidence="1 2" key="1">
    <citation type="submission" date="2019-07" db="EMBL/GenBank/DDBJ databases">
        <title>Whole genome shotgun sequence of Skermanella aerolata NBRC 106429.</title>
        <authorList>
            <person name="Hosoyama A."/>
            <person name="Uohara A."/>
            <person name="Ohji S."/>
            <person name="Ichikawa N."/>
        </authorList>
    </citation>
    <scope>NUCLEOTIDE SEQUENCE [LARGE SCALE GENOMIC DNA]</scope>
    <source>
        <strain evidence="1 2">NBRC 106429</strain>
    </source>
</reference>
<dbReference type="RefSeq" id="WP_147041162.1">
    <property type="nucleotide sequence ID" value="NZ_BJYZ01000046.1"/>
</dbReference>
<dbReference type="EMBL" id="BJYZ01000046">
    <property type="protein sequence ID" value="GEO42633.1"/>
    <property type="molecule type" value="Genomic_DNA"/>
</dbReference>
<keyword evidence="2" id="KW-1185">Reference proteome</keyword>
<proteinExistence type="predicted"/>